<dbReference type="Gene3D" id="2.120.10.30">
    <property type="entry name" value="TolB, C-terminal domain"/>
    <property type="match status" value="1"/>
</dbReference>
<evidence type="ECO:0000259" key="5">
    <source>
        <dbReference type="PROSITE" id="PS51007"/>
    </source>
</evidence>
<evidence type="ECO:0000256" key="2">
    <source>
        <dbReference type="ARBA" id="ARBA00022723"/>
    </source>
</evidence>
<dbReference type="InterPro" id="IPR013428">
    <property type="entry name" value="Membrane-bound_put_N"/>
</dbReference>
<dbReference type="InterPro" id="IPR013427">
    <property type="entry name" value="Haem-bd_dom_put"/>
</dbReference>
<dbReference type="PANTHER" id="PTHR33546:SF1">
    <property type="entry name" value="LARGE, MULTIFUNCTIONAL SECRETED PROTEIN"/>
    <property type="match status" value="1"/>
</dbReference>
<dbReference type="SUPFAM" id="SSF50952">
    <property type="entry name" value="Soluble quinoprotein glucose dehydrogenase"/>
    <property type="match status" value="1"/>
</dbReference>
<dbReference type="PANTHER" id="PTHR33546">
    <property type="entry name" value="LARGE, MULTIFUNCTIONAL SECRETED PROTEIN-RELATED"/>
    <property type="match status" value="1"/>
</dbReference>
<accession>A0ABV2T1D3</accession>
<dbReference type="Pfam" id="PF23500">
    <property type="entry name" value="DUF7133"/>
    <property type="match status" value="1"/>
</dbReference>
<dbReference type="Gene3D" id="1.10.760.10">
    <property type="entry name" value="Cytochrome c-like domain"/>
    <property type="match status" value="1"/>
</dbReference>
<evidence type="ECO:0000256" key="3">
    <source>
        <dbReference type="ARBA" id="ARBA00023004"/>
    </source>
</evidence>
<protein>
    <submittedName>
        <fullName evidence="6">PVC-type heme-binding CxxCH protein</fullName>
    </submittedName>
</protein>
<dbReference type="SUPFAM" id="SSF46626">
    <property type="entry name" value="Cytochrome c"/>
    <property type="match status" value="1"/>
</dbReference>
<sequence length="1008" mass="110196">MNVFHYALPVLAAGVLLSCQSNRASQAAVVLTEEEKHLPENALYGLQAAANLQVGLFAHEPMLVNPTNIDIDAKGRVWVCEGFNYRNPLNPSNPYHPKGDRIMILEDTDHDGKADKQTVFYQGPDVNSALGIAVLGNKVIVSRSPNVLLFTDENGDGVADKKDTLFTHLGGEHHDHAIHAFSFGPDGKLYFNFGNEGHELRDKYGNPVKDVTGNIVKNDGHPYRQGMVFRCNTDGSEVEVLGHNFRNNYEVAVDAYGTLWQSDNDDDGNKGVRINYVMPYGNYGYTDEMTGASWSDPRLNREDSIPFRHWHLNDPGVVPNLLQTGAGSPTGILVYEGKLLPERFRNQLIHADAGPNVVRSYALTEDGAGYKATINNIVEGTGDNWFRPSDVCVAPDGSVFIADWYDPGVGGHQVGDLARGRIFRVTPSGDAAYKVPAVNLDTPEGAVKALESPNLATRYLGWMQLMSLGDNAIPALKKEYRSDNSRYRARALWLLSKLPAGNTYIQEALKDKDANIRITALRAGLQLKGDTIALVKQLVNDGEPAVRREAVIALRHNSSPAAPELWAQLARQYDGKDRWYLEALGIGADKQWEPFFNTWMKTVDSNWNTATGRDIVWRSRATSALPLLAKIITDPANDPDKSVKYFRAFDFHPEAGKLGILLSLLQAGHPQQARINVKVLGLLDPAHMRNNPVVQQALKIALAGVANPQEYLDLVGYYELKDKAPELLAIIRQTDDTKIQAAAMRLLLQLNGSATVQQALRKSPDRLIAALGAVGDKPSKDLLQQVVLNKQYSLKDRTAATTALGKGRSGEERLLQLLKKHQLPDDVKSVAVTIFKKTDRPEVREAASKYLDGLVVASSKLPPVADLLKMKGNATSGAAVFEMYCSTCHVVNNKGTDFGPNLSEIGSKLSAEAMYKAILSPSAGISFGFEGYNFKLANGTTLSGYIASQTEDDITIKVIGGISEKHKKAEIVEKKPLTGSLMPDGLGEGMGTEKLADVVAYIEGLRKG</sequence>
<dbReference type="InterPro" id="IPR016024">
    <property type="entry name" value="ARM-type_fold"/>
</dbReference>
<dbReference type="InterPro" id="IPR055557">
    <property type="entry name" value="DUF7133"/>
</dbReference>
<dbReference type="Proteomes" id="UP001549749">
    <property type="component" value="Unassembled WGS sequence"/>
</dbReference>
<organism evidence="6 7">
    <name type="scientific">Chitinophaga defluvii</name>
    <dbReference type="NCBI Taxonomy" id="3163343"/>
    <lineage>
        <taxon>Bacteria</taxon>
        <taxon>Pseudomonadati</taxon>
        <taxon>Bacteroidota</taxon>
        <taxon>Chitinophagia</taxon>
        <taxon>Chitinophagales</taxon>
        <taxon>Chitinophagaceae</taxon>
        <taxon>Chitinophaga</taxon>
    </lineage>
</organism>
<evidence type="ECO:0000313" key="6">
    <source>
        <dbReference type="EMBL" id="MET6996840.1"/>
    </source>
</evidence>
<evidence type="ECO:0000313" key="7">
    <source>
        <dbReference type="Proteomes" id="UP001549749"/>
    </source>
</evidence>
<dbReference type="RefSeq" id="WP_354659481.1">
    <property type="nucleotide sequence ID" value="NZ_JBEXAC010000001.1"/>
</dbReference>
<dbReference type="SUPFAM" id="SSF48371">
    <property type="entry name" value="ARM repeat"/>
    <property type="match status" value="1"/>
</dbReference>
<keyword evidence="3 4" id="KW-0408">Iron</keyword>
<dbReference type="InterPro" id="IPR036909">
    <property type="entry name" value="Cyt_c-like_dom_sf"/>
</dbReference>
<dbReference type="EMBL" id="JBEXAC010000001">
    <property type="protein sequence ID" value="MET6996840.1"/>
    <property type="molecule type" value="Genomic_DNA"/>
</dbReference>
<reference evidence="6 7" key="1">
    <citation type="submission" date="2024-06" db="EMBL/GenBank/DDBJ databases">
        <title>Chitinophaga defluvii sp. nov., isolated from municipal sewage.</title>
        <authorList>
            <person name="Zhang L."/>
        </authorList>
    </citation>
    <scope>NUCLEOTIDE SEQUENCE [LARGE SCALE GENOMIC DNA]</scope>
    <source>
        <strain evidence="6 7">H8</strain>
    </source>
</reference>
<dbReference type="Pfam" id="PF00034">
    <property type="entry name" value="Cytochrom_C"/>
    <property type="match status" value="1"/>
</dbReference>
<keyword evidence="1 4" id="KW-0349">Heme</keyword>
<feature type="domain" description="Cytochrome c" evidence="5">
    <location>
        <begin position="872"/>
        <end position="1006"/>
    </location>
</feature>
<name>A0ABV2T1D3_9BACT</name>
<dbReference type="InterPro" id="IPR011989">
    <property type="entry name" value="ARM-like"/>
</dbReference>
<proteinExistence type="predicted"/>
<gene>
    <name evidence="6" type="ORF">ABR189_05655</name>
</gene>
<dbReference type="NCBIfam" id="TIGR02604">
    <property type="entry name" value="Piru_Ver_Nterm"/>
    <property type="match status" value="1"/>
</dbReference>
<dbReference type="InterPro" id="IPR011042">
    <property type="entry name" value="6-blade_b-propeller_TolB-like"/>
</dbReference>
<evidence type="ECO:0000256" key="1">
    <source>
        <dbReference type="ARBA" id="ARBA00022617"/>
    </source>
</evidence>
<dbReference type="InterPro" id="IPR009056">
    <property type="entry name" value="Cyt_c-like_dom"/>
</dbReference>
<keyword evidence="2 4" id="KW-0479">Metal-binding</keyword>
<evidence type="ECO:0000256" key="4">
    <source>
        <dbReference type="PROSITE-ProRule" id="PRU00433"/>
    </source>
</evidence>
<dbReference type="InterPro" id="IPR011041">
    <property type="entry name" value="Quinoprot_gluc/sorb_DH_b-prop"/>
</dbReference>
<dbReference type="PROSITE" id="PS51007">
    <property type="entry name" value="CYTC"/>
    <property type="match status" value="1"/>
</dbReference>
<dbReference type="Gene3D" id="1.25.10.10">
    <property type="entry name" value="Leucine-rich Repeat Variant"/>
    <property type="match status" value="1"/>
</dbReference>
<keyword evidence="7" id="KW-1185">Reference proteome</keyword>
<comment type="caution">
    <text evidence="6">The sequence shown here is derived from an EMBL/GenBank/DDBJ whole genome shotgun (WGS) entry which is preliminary data.</text>
</comment>
<dbReference type="NCBIfam" id="TIGR02603">
    <property type="entry name" value="CxxCH_TIGR02603"/>
    <property type="match status" value="1"/>
</dbReference>